<keyword evidence="2" id="KW-1185">Reference proteome</keyword>
<protein>
    <submittedName>
        <fullName evidence="1">Uncharacterized protein</fullName>
    </submittedName>
</protein>
<gene>
    <name evidence="1" type="ORF">M993_04836</name>
</gene>
<sequence length="107" mass="11823">MTPQSILRVLSQHPDNNITEFHRALNSVGGKLLGGGATGGVTLNYHEPYYTWRNFLESTHIKYNHIGRIRAYLDAEPWGNVNLGGTIYRLKPDVDIDAAISALSMAA</sequence>
<organism evidence="1 2">
    <name type="scientific">Obesumbacterium proteus ATCC 12841</name>
    <dbReference type="NCBI Taxonomy" id="1354268"/>
    <lineage>
        <taxon>Bacteria</taxon>
        <taxon>Pseudomonadati</taxon>
        <taxon>Pseudomonadota</taxon>
        <taxon>Gammaproteobacteria</taxon>
        <taxon>Enterobacterales</taxon>
        <taxon>Hafniaceae</taxon>
        <taxon>Obesumbacterium</taxon>
    </lineage>
</organism>
<name>A0AA91E9L8_9GAMM</name>
<proteinExistence type="predicted"/>
<dbReference type="EMBL" id="LXEX01000104">
    <property type="protein sequence ID" value="OAT56476.1"/>
    <property type="molecule type" value="Genomic_DNA"/>
</dbReference>
<evidence type="ECO:0000313" key="1">
    <source>
        <dbReference type="EMBL" id="OAT56476.1"/>
    </source>
</evidence>
<dbReference type="Proteomes" id="UP000078431">
    <property type="component" value="Unassembled WGS sequence"/>
</dbReference>
<reference evidence="1 2" key="1">
    <citation type="submission" date="2016-04" db="EMBL/GenBank/DDBJ databases">
        <title>ATOL: Assembling a taxonomically balanced genome-scale reconstruction of the evolutionary history of the Enterobacteriaceae.</title>
        <authorList>
            <person name="Plunkett G.III."/>
            <person name="Neeno-Eckwall E.C."/>
            <person name="Glasner J.D."/>
            <person name="Perna N.T."/>
        </authorList>
    </citation>
    <scope>NUCLEOTIDE SEQUENCE [LARGE SCALE GENOMIC DNA]</scope>
    <source>
        <strain evidence="1 2">ATCC 12841</strain>
    </source>
</reference>
<comment type="caution">
    <text evidence="1">The sequence shown here is derived from an EMBL/GenBank/DDBJ whole genome shotgun (WGS) entry which is preliminary data.</text>
</comment>
<dbReference type="RefSeq" id="WP_061553960.1">
    <property type="nucleotide sequence ID" value="NZ_LXEX01000104.1"/>
</dbReference>
<dbReference type="AlphaFoldDB" id="A0AA91E9L8"/>
<evidence type="ECO:0000313" key="2">
    <source>
        <dbReference type="Proteomes" id="UP000078431"/>
    </source>
</evidence>
<accession>A0AA91E9L8</accession>